<reference evidence="1" key="1">
    <citation type="journal article" date="2014" name="Int. J. Syst. Evol. Microbiol.">
        <title>Complete genome sequence of Corynebacterium casei LMG S-19264T (=DSM 44701T), isolated from a smear-ripened cheese.</title>
        <authorList>
            <consortium name="US DOE Joint Genome Institute (JGI-PGF)"/>
            <person name="Walter F."/>
            <person name="Albersmeier A."/>
            <person name="Kalinowski J."/>
            <person name="Ruckert C."/>
        </authorList>
    </citation>
    <scope>NUCLEOTIDE SEQUENCE</scope>
    <source>
        <strain evidence="1">JCM 4059</strain>
    </source>
</reference>
<keyword evidence="1" id="KW-0378">Hydrolase</keyword>
<reference evidence="1" key="2">
    <citation type="submission" date="2020-09" db="EMBL/GenBank/DDBJ databases">
        <authorList>
            <person name="Sun Q."/>
            <person name="Ohkuma M."/>
        </authorList>
    </citation>
    <scope>NUCLEOTIDE SEQUENCE</scope>
    <source>
        <strain evidence="1">JCM 4059</strain>
    </source>
</reference>
<dbReference type="SUPFAM" id="SSF48150">
    <property type="entry name" value="DNA-glycosylase"/>
    <property type="match status" value="1"/>
</dbReference>
<evidence type="ECO:0000313" key="2">
    <source>
        <dbReference type="Proteomes" id="UP000638313"/>
    </source>
</evidence>
<proteinExistence type="predicted"/>
<name>A0A919B6L6_9ACTN</name>
<organism evidence="1 2">
    <name type="scientific">Streptomyces mashuensis</name>
    <dbReference type="NCBI Taxonomy" id="33904"/>
    <lineage>
        <taxon>Bacteria</taxon>
        <taxon>Bacillati</taxon>
        <taxon>Actinomycetota</taxon>
        <taxon>Actinomycetes</taxon>
        <taxon>Kitasatosporales</taxon>
        <taxon>Streptomycetaceae</taxon>
        <taxon>Streptomyces</taxon>
    </lineage>
</organism>
<evidence type="ECO:0000313" key="1">
    <source>
        <dbReference type="EMBL" id="GHF59841.1"/>
    </source>
</evidence>
<dbReference type="Gene3D" id="1.10.340.30">
    <property type="entry name" value="Hypothetical protein, domain 2"/>
    <property type="match status" value="1"/>
</dbReference>
<keyword evidence="2" id="KW-1185">Reference proteome</keyword>
<dbReference type="InterPro" id="IPR011257">
    <property type="entry name" value="DNA_glycosylase"/>
</dbReference>
<gene>
    <name evidence="1" type="ORF">GCM10010218_46740</name>
</gene>
<dbReference type="GO" id="GO:0004519">
    <property type="term" value="F:endonuclease activity"/>
    <property type="evidence" value="ECO:0007669"/>
    <property type="project" value="UniProtKB-KW"/>
</dbReference>
<keyword evidence="1" id="KW-0540">Nuclease</keyword>
<keyword evidence="1" id="KW-0255">Endonuclease</keyword>
<dbReference type="RefSeq" id="WP_190131618.1">
    <property type="nucleotide sequence ID" value="NZ_BNBD01000010.1"/>
</dbReference>
<sequence length="225" mass="23588">MAASASAAGRDTVRALLRTHGRTYAEEAGITVADKPQPLYRLLVLACLLSARIRASVAVATARALADAGLKDPRAMVRASWQQRVDALGAGGYRRYDERTATQLGDGAQLLLDHYGGDVRRMREKAGGDVAALREVLQEIPGLGPAGADIFLREVQGVWPEAHPAFDGKALQGAERLGLPADPEELAGLTGRADAPRLAAALVRAALDKTVVEDVHGELGEGAAG</sequence>
<accession>A0A919B6L6</accession>
<dbReference type="GO" id="GO:0006281">
    <property type="term" value="P:DNA repair"/>
    <property type="evidence" value="ECO:0007669"/>
    <property type="project" value="InterPro"/>
</dbReference>
<comment type="caution">
    <text evidence="1">The sequence shown here is derived from an EMBL/GenBank/DDBJ whole genome shotgun (WGS) entry which is preliminary data.</text>
</comment>
<dbReference type="EMBL" id="BNBD01000010">
    <property type="protein sequence ID" value="GHF59841.1"/>
    <property type="molecule type" value="Genomic_DNA"/>
</dbReference>
<protein>
    <submittedName>
        <fullName evidence="1">Endonuclease</fullName>
    </submittedName>
</protein>
<dbReference type="AlphaFoldDB" id="A0A919B6L6"/>
<dbReference type="Proteomes" id="UP000638313">
    <property type="component" value="Unassembled WGS sequence"/>
</dbReference>